<feature type="domain" description="CdaR GGDEF-like" evidence="4">
    <location>
        <begin position="279"/>
        <end position="395"/>
    </location>
</feature>
<dbReference type="PANTHER" id="PTHR33744:SF1">
    <property type="entry name" value="DNA-BINDING TRANSCRIPTIONAL ACTIVATOR ADER"/>
    <property type="match status" value="1"/>
</dbReference>
<reference evidence="5 6" key="1">
    <citation type="submission" date="2018-10" db="EMBL/GenBank/DDBJ databases">
        <title>Marmoricola sp. 4Q3S-7 whole genome shotgun sequence.</title>
        <authorList>
            <person name="Li F."/>
        </authorList>
    </citation>
    <scope>NUCLEOTIDE SEQUENCE [LARGE SCALE GENOMIC DNA]</scope>
    <source>
        <strain evidence="5 6">4Q3S-7</strain>
    </source>
</reference>
<dbReference type="Pfam" id="PF13556">
    <property type="entry name" value="HTH_30"/>
    <property type="match status" value="1"/>
</dbReference>
<feature type="domain" description="PucR C-terminal helix-turn-helix" evidence="3">
    <location>
        <begin position="440"/>
        <end position="498"/>
    </location>
</feature>
<protein>
    <submittedName>
        <fullName evidence="5">PucR family transcriptional regulator</fullName>
    </submittedName>
</protein>
<accession>A0A3L8P089</accession>
<dbReference type="InterPro" id="IPR042070">
    <property type="entry name" value="PucR_C-HTH_sf"/>
</dbReference>
<dbReference type="InterPro" id="IPR051448">
    <property type="entry name" value="CdaR-like_regulators"/>
</dbReference>
<keyword evidence="6" id="KW-1185">Reference proteome</keyword>
<dbReference type="InterPro" id="IPR041522">
    <property type="entry name" value="CdaR_GGDEF"/>
</dbReference>
<sequence>MATPVLAAGEPRVLTGQLQLDREVRWVHVTELADIARLLRAGDLVLTTGIALPDEPASLAGFARSLGEVQAAGLVVELGRRWREGLPGELVSACGRAGLPLVELRREVSFAAVAQEVGERVVDAQVTALRESEQVHDTFTDLAITEAGPAEILRAVRDLAAATAVVEDGDHRVVDYVLGPQGDDGFLDDWSVRSRRVEVRGRTSWDASAGWLVTHLGAPARRWGRLVLDCPRPPEPRVVAVIERGAGAVALHLLHTRDRETLVRRRHGELIDRLVADPDHPETRRAADRLAWPQAGRHLVAVSARPTGSRTAEDLVTAAVSTAASHELAAVADVVQRSPRILLSLPATLDPVEAVDRWALATSRRVPAAFGVGRTVTTAGDVGSALRESGQVLRAVPGDTEGVHRLDDVGLRGLLTLLGDDERISLFAERQLRDLETEGLLEVVAAHVAHPGNKTAAAAALFLSRPAYYARLSRAEQVLGRRLDDPDTLTALRFALLAREVQA</sequence>
<dbReference type="InterPro" id="IPR012914">
    <property type="entry name" value="PucR_dom"/>
</dbReference>
<evidence type="ECO:0000256" key="1">
    <source>
        <dbReference type="ARBA" id="ARBA00006754"/>
    </source>
</evidence>
<dbReference type="InterPro" id="IPR025736">
    <property type="entry name" value="PucR_C-HTH_dom"/>
</dbReference>
<dbReference type="Proteomes" id="UP000281708">
    <property type="component" value="Unassembled WGS sequence"/>
</dbReference>
<evidence type="ECO:0000259" key="2">
    <source>
        <dbReference type="Pfam" id="PF07905"/>
    </source>
</evidence>
<dbReference type="AlphaFoldDB" id="A0A3L8P089"/>
<name>A0A3L8P089_9ACTN</name>
<feature type="domain" description="Purine catabolism PurC-like" evidence="2">
    <location>
        <begin position="2"/>
        <end position="120"/>
    </location>
</feature>
<organism evidence="5 6">
    <name type="scientific">Nocardioides mangrovicus</name>
    <dbReference type="NCBI Taxonomy" id="2478913"/>
    <lineage>
        <taxon>Bacteria</taxon>
        <taxon>Bacillati</taxon>
        <taxon>Actinomycetota</taxon>
        <taxon>Actinomycetes</taxon>
        <taxon>Propionibacteriales</taxon>
        <taxon>Nocardioidaceae</taxon>
        <taxon>Nocardioides</taxon>
    </lineage>
</organism>
<comment type="caution">
    <text evidence="5">The sequence shown here is derived from an EMBL/GenBank/DDBJ whole genome shotgun (WGS) entry which is preliminary data.</text>
</comment>
<dbReference type="PANTHER" id="PTHR33744">
    <property type="entry name" value="CARBOHYDRATE DIACID REGULATOR"/>
    <property type="match status" value="1"/>
</dbReference>
<dbReference type="Pfam" id="PF07905">
    <property type="entry name" value="PucR"/>
    <property type="match status" value="1"/>
</dbReference>
<evidence type="ECO:0000313" key="6">
    <source>
        <dbReference type="Proteomes" id="UP000281708"/>
    </source>
</evidence>
<dbReference type="EMBL" id="RDBE01000009">
    <property type="protein sequence ID" value="RLV48594.1"/>
    <property type="molecule type" value="Genomic_DNA"/>
</dbReference>
<evidence type="ECO:0000259" key="3">
    <source>
        <dbReference type="Pfam" id="PF13556"/>
    </source>
</evidence>
<dbReference type="Gene3D" id="1.10.10.2840">
    <property type="entry name" value="PucR C-terminal helix-turn-helix domain"/>
    <property type="match status" value="1"/>
</dbReference>
<evidence type="ECO:0000313" key="5">
    <source>
        <dbReference type="EMBL" id="RLV48594.1"/>
    </source>
</evidence>
<proteinExistence type="inferred from homology"/>
<comment type="similarity">
    <text evidence="1">Belongs to the CdaR family.</text>
</comment>
<dbReference type="OrthoDB" id="2973014at2"/>
<dbReference type="Pfam" id="PF17853">
    <property type="entry name" value="GGDEF_2"/>
    <property type="match status" value="1"/>
</dbReference>
<evidence type="ECO:0000259" key="4">
    <source>
        <dbReference type="Pfam" id="PF17853"/>
    </source>
</evidence>
<gene>
    <name evidence="5" type="ORF">D9V37_13940</name>
</gene>